<keyword evidence="1" id="KW-0812">Transmembrane</keyword>
<dbReference type="RefSeq" id="WP_036871836.1">
    <property type="nucleotide sequence ID" value="NZ_JRNN01000028.1"/>
</dbReference>
<gene>
    <name evidence="2" type="ORF">HMPREF2137_02305</name>
</gene>
<protein>
    <submittedName>
        <fullName evidence="2">Uncharacterized protein</fullName>
    </submittedName>
</protein>
<sequence>MRKEKSKKVSNKKSLREIIGIIYFIICIGVFAYAIIGVPILLMVLKKYGTQTEAVITSDTSSWLHRWTTSCYMYEFYVGSKSYEGNSLIKEGESSKIGTKIQILYLDWLPWFNRPVYYWDD</sequence>
<evidence type="ECO:0000313" key="3">
    <source>
        <dbReference type="Proteomes" id="UP000029556"/>
    </source>
</evidence>
<dbReference type="Proteomes" id="UP000029556">
    <property type="component" value="Unassembled WGS sequence"/>
</dbReference>
<comment type="caution">
    <text evidence="2">The sequence shown here is derived from an EMBL/GenBank/DDBJ whole genome shotgun (WGS) entry which is preliminary data.</text>
</comment>
<evidence type="ECO:0000256" key="1">
    <source>
        <dbReference type="SAM" id="Phobius"/>
    </source>
</evidence>
<feature type="transmembrane region" description="Helical" evidence="1">
    <location>
        <begin position="21"/>
        <end position="45"/>
    </location>
</feature>
<dbReference type="AlphaFoldDB" id="A0A096B0H7"/>
<dbReference type="EMBL" id="JRNN01000028">
    <property type="protein sequence ID" value="KGF36302.1"/>
    <property type="molecule type" value="Genomic_DNA"/>
</dbReference>
<keyword evidence="1" id="KW-0472">Membrane</keyword>
<keyword evidence="1" id="KW-1133">Transmembrane helix</keyword>
<evidence type="ECO:0000313" key="2">
    <source>
        <dbReference type="EMBL" id="KGF36302.1"/>
    </source>
</evidence>
<accession>A0A096B0H7</accession>
<organism evidence="2 3">
    <name type="scientific">Hoylesella buccalis DNF00853</name>
    <dbReference type="NCBI Taxonomy" id="1401074"/>
    <lineage>
        <taxon>Bacteria</taxon>
        <taxon>Pseudomonadati</taxon>
        <taxon>Bacteroidota</taxon>
        <taxon>Bacteroidia</taxon>
        <taxon>Bacteroidales</taxon>
        <taxon>Prevotellaceae</taxon>
        <taxon>Hoylesella</taxon>
    </lineage>
</organism>
<name>A0A096B0H7_9BACT</name>
<proteinExistence type="predicted"/>
<dbReference type="OrthoDB" id="1082278at2"/>
<reference evidence="2 3" key="1">
    <citation type="submission" date="2014-07" db="EMBL/GenBank/DDBJ databases">
        <authorList>
            <person name="McCorrison J."/>
            <person name="Sanka R."/>
            <person name="Torralba M."/>
            <person name="Gillis M."/>
            <person name="Haft D.H."/>
            <person name="Methe B."/>
            <person name="Sutton G."/>
            <person name="Nelson K.E."/>
        </authorList>
    </citation>
    <scope>NUCLEOTIDE SEQUENCE [LARGE SCALE GENOMIC DNA]</scope>
    <source>
        <strain evidence="2 3">DNF00853</strain>
    </source>
</reference>